<protein>
    <submittedName>
        <fullName evidence="1">Uncharacterized protein</fullName>
    </submittedName>
</protein>
<dbReference type="GeneID" id="38144155"/>
<dbReference type="Proteomes" id="UP000253729">
    <property type="component" value="Unassembled WGS sequence"/>
</dbReference>
<keyword evidence="2" id="KW-1185">Reference proteome</keyword>
<organism evidence="1 2">
    <name type="scientific">Aspergillus welwitschiae</name>
    <dbReference type="NCBI Taxonomy" id="1341132"/>
    <lineage>
        <taxon>Eukaryota</taxon>
        <taxon>Fungi</taxon>
        <taxon>Dikarya</taxon>
        <taxon>Ascomycota</taxon>
        <taxon>Pezizomycotina</taxon>
        <taxon>Eurotiomycetes</taxon>
        <taxon>Eurotiomycetidae</taxon>
        <taxon>Eurotiales</taxon>
        <taxon>Aspergillaceae</taxon>
        <taxon>Aspergillus</taxon>
        <taxon>Aspergillus subgen. Circumdati</taxon>
    </lineage>
</organism>
<dbReference type="EMBL" id="KZ852033">
    <property type="protein sequence ID" value="RDH38511.1"/>
    <property type="molecule type" value="Genomic_DNA"/>
</dbReference>
<gene>
    <name evidence="1" type="ORF">BDQ94DRAFT_44801</name>
</gene>
<proteinExistence type="predicted"/>
<dbReference type="AlphaFoldDB" id="A0A3F3QH59"/>
<dbReference type="RefSeq" id="XP_026631533.1">
    <property type="nucleotide sequence ID" value="XM_026775799.1"/>
</dbReference>
<reference evidence="1 2" key="1">
    <citation type="submission" date="2018-07" db="EMBL/GenBank/DDBJ databases">
        <title>The genomes of Aspergillus section Nigri reveals drivers in fungal speciation.</title>
        <authorList>
            <consortium name="DOE Joint Genome Institute"/>
            <person name="Vesth T.C."/>
            <person name="Nybo J."/>
            <person name="Theobald S."/>
            <person name="Brandl J."/>
            <person name="Frisvad J.C."/>
            <person name="Nielsen K.F."/>
            <person name="Lyhne E.K."/>
            <person name="Kogle M.E."/>
            <person name="Kuo A."/>
            <person name="Riley R."/>
            <person name="Clum A."/>
            <person name="Nolan M."/>
            <person name="Lipzen A."/>
            <person name="Salamov A."/>
            <person name="Henrissat B."/>
            <person name="Wiebenga A."/>
            <person name="De vries R.P."/>
            <person name="Grigoriev I.V."/>
            <person name="Mortensen U.H."/>
            <person name="Andersen M.R."/>
            <person name="Baker S.E."/>
        </authorList>
    </citation>
    <scope>NUCLEOTIDE SEQUENCE [LARGE SCALE GENOMIC DNA]</scope>
    <source>
        <strain evidence="1 2">CBS 139.54b</strain>
    </source>
</reference>
<name>A0A3F3QH59_9EURO</name>
<evidence type="ECO:0000313" key="2">
    <source>
        <dbReference type="Proteomes" id="UP000253729"/>
    </source>
</evidence>
<sequence>MRSNVISIIKEPSSSPSASAMLSLSPPIIISQFKIIPIDDSFTSVLFILLNTLVCHSTPTGLPSYIKLPPSTVGVPSLPPNTRGPIYSKLARTNLTPSLRCSLLFFCPYQGFLTDKAFTLDLPVFLIGPPTTRRFQTLRHALPVYF</sequence>
<accession>A0A3F3QH59</accession>
<evidence type="ECO:0000313" key="1">
    <source>
        <dbReference type="EMBL" id="RDH38511.1"/>
    </source>
</evidence>